<evidence type="ECO:0000313" key="2">
    <source>
        <dbReference type="Proteomes" id="UP001314903"/>
    </source>
</evidence>
<name>A0ABS4KF84_9FIRM</name>
<gene>
    <name evidence="1" type="ORF">J2Z35_000222</name>
</gene>
<accession>A0ABS4KF84</accession>
<evidence type="ECO:0000313" key="1">
    <source>
        <dbReference type="EMBL" id="MBP2026433.1"/>
    </source>
</evidence>
<proteinExistence type="predicted"/>
<dbReference type="Proteomes" id="UP001314903">
    <property type="component" value="Unassembled WGS sequence"/>
</dbReference>
<organism evidence="1 2">
    <name type="scientific">Acetoanaerobium pronyense</name>
    <dbReference type="NCBI Taxonomy" id="1482736"/>
    <lineage>
        <taxon>Bacteria</taxon>
        <taxon>Bacillati</taxon>
        <taxon>Bacillota</taxon>
        <taxon>Clostridia</taxon>
        <taxon>Peptostreptococcales</taxon>
        <taxon>Filifactoraceae</taxon>
        <taxon>Acetoanaerobium</taxon>
    </lineage>
</organism>
<dbReference type="RefSeq" id="WP_209658470.1">
    <property type="nucleotide sequence ID" value="NZ_JAGGLI010000001.1"/>
</dbReference>
<reference evidence="1 2" key="1">
    <citation type="submission" date="2021-03" db="EMBL/GenBank/DDBJ databases">
        <title>Genomic Encyclopedia of Type Strains, Phase IV (KMG-IV): sequencing the most valuable type-strain genomes for metagenomic binning, comparative biology and taxonomic classification.</title>
        <authorList>
            <person name="Goeker M."/>
        </authorList>
    </citation>
    <scope>NUCLEOTIDE SEQUENCE [LARGE SCALE GENOMIC DNA]</scope>
    <source>
        <strain evidence="1 2">DSM 27512</strain>
    </source>
</reference>
<sequence>MNDLNNKLIGLSLEDAEKYLRENSYEYFTYSTCGGKDKDLLDEPYVVRVKLIENKLAVLVSHFKTMI</sequence>
<keyword evidence="2" id="KW-1185">Reference proteome</keyword>
<dbReference type="EMBL" id="JAGGLI010000001">
    <property type="protein sequence ID" value="MBP2026433.1"/>
    <property type="molecule type" value="Genomic_DNA"/>
</dbReference>
<comment type="caution">
    <text evidence="1">The sequence shown here is derived from an EMBL/GenBank/DDBJ whole genome shotgun (WGS) entry which is preliminary data.</text>
</comment>
<protein>
    <submittedName>
        <fullName evidence="1">Uncharacterized protein</fullName>
    </submittedName>
</protein>